<name>A0AA40DNZ8_9PEZI</name>
<organism evidence="2 3">
    <name type="scientific">Lasiosphaeris hirsuta</name>
    <dbReference type="NCBI Taxonomy" id="260670"/>
    <lineage>
        <taxon>Eukaryota</taxon>
        <taxon>Fungi</taxon>
        <taxon>Dikarya</taxon>
        <taxon>Ascomycota</taxon>
        <taxon>Pezizomycotina</taxon>
        <taxon>Sordariomycetes</taxon>
        <taxon>Sordariomycetidae</taxon>
        <taxon>Sordariales</taxon>
        <taxon>Lasiosphaeriaceae</taxon>
        <taxon>Lasiosphaeris</taxon>
    </lineage>
</organism>
<dbReference type="AlphaFoldDB" id="A0AA40DNZ8"/>
<evidence type="ECO:0000313" key="2">
    <source>
        <dbReference type="EMBL" id="KAK0707827.1"/>
    </source>
</evidence>
<proteinExistence type="predicted"/>
<keyword evidence="3" id="KW-1185">Reference proteome</keyword>
<dbReference type="EMBL" id="JAUKUA010000006">
    <property type="protein sequence ID" value="KAK0707827.1"/>
    <property type="molecule type" value="Genomic_DNA"/>
</dbReference>
<evidence type="ECO:0000256" key="1">
    <source>
        <dbReference type="SAM" id="MobiDB-lite"/>
    </source>
</evidence>
<sequence length="145" mass="16841">MATLDNLPTEIVDSIFELVPLADKCHPRLSRRRIGAIGGHHVMKELEFGLWGRDFQMLPTIASHLVLPEYYKREIHEYLKYSGKLYTTCPLSARNAVFEWNADRFTRDEETEDSHPDWDESSAEQGNEDDEDKIDDDSDENNRVL</sequence>
<feature type="compositionally biased region" description="Basic and acidic residues" evidence="1">
    <location>
        <begin position="107"/>
        <end position="118"/>
    </location>
</feature>
<reference evidence="2" key="1">
    <citation type="submission" date="2023-06" db="EMBL/GenBank/DDBJ databases">
        <title>Genome-scale phylogeny and comparative genomics of the fungal order Sordariales.</title>
        <authorList>
            <consortium name="Lawrence Berkeley National Laboratory"/>
            <person name="Hensen N."/>
            <person name="Bonometti L."/>
            <person name="Westerberg I."/>
            <person name="Brannstrom I.O."/>
            <person name="Guillou S."/>
            <person name="Cros-Aarteil S."/>
            <person name="Calhoun S."/>
            <person name="Haridas S."/>
            <person name="Kuo A."/>
            <person name="Mondo S."/>
            <person name="Pangilinan J."/>
            <person name="Riley R."/>
            <person name="Labutti K."/>
            <person name="Andreopoulos B."/>
            <person name="Lipzen A."/>
            <person name="Chen C."/>
            <person name="Yanf M."/>
            <person name="Daum C."/>
            <person name="Ng V."/>
            <person name="Clum A."/>
            <person name="Steindorff A."/>
            <person name="Ohm R."/>
            <person name="Martin F."/>
            <person name="Silar P."/>
            <person name="Natvig D."/>
            <person name="Lalanne C."/>
            <person name="Gautier V."/>
            <person name="Ament-Velasquez S.L."/>
            <person name="Kruys A."/>
            <person name="Hutchinson M.I."/>
            <person name="Powell A.J."/>
            <person name="Barry K."/>
            <person name="Miller A.N."/>
            <person name="Grigoriev I.V."/>
            <person name="Debuchy R."/>
            <person name="Gladieux P."/>
            <person name="Thoren M.H."/>
            <person name="Johannesson H."/>
        </authorList>
    </citation>
    <scope>NUCLEOTIDE SEQUENCE</scope>
    <source>
        <strain evidence="2">SMH4607-1</strain>
    </source>
</reference>
<gene>
    <name evidence="2" type="ORF">B0H67DRAFT_647969</name>
</gene>
<feature type="compositionally biased region" description="Acidic residues" evidence="1">
    <location>
        <begin position="119"/>
        <end position="139"/>
    </location>
</feature>
<comment type="caution">
    <text evidence="2">The sequence shown here is derived from an EMBL/GenBank/DDBJ whole genome shotgun (WGS) entry which is preliminary data.</text>
</comment>
<dbReference type="Proteomes" id="UP001172102">
    <property type="component" value="Unassembled WGS sequence"/>
</dbReference>
<protein>
    <recommendedName>
        <fullName evidence="4">F-box domain-containing protein</fullName>
    </recommendedName>
</protein>
<evidence type="ECO:0008006" key="4">
    <source>
        <dbReference type="Google" id="ProtNLM"/>
    </source>
</evidence>
<evidence type="ECO:0000313" key="3">
    <source>
        <dbReference type="Proteomes" id="UP001172102"/>
    </source>
</evidence>
<feature type="region of interest" description="Disordered" evidence="1">
    <location>
        <begin position="107"/>
        <end position="145"/>
    </location>
</feature>
<accession>A0AA40DNZ8</accession>